<organism evidence="1 2">
    <name type="scientific">Symmachiella dynata</name>
    <dbReference type="NCBI Taxonomy" id="2527995"/>
    <lineage>
        <taxon>Bacteria</taxon>
        <taxon>Pseudomonadati</taxon>
        <taxon>Planctomycetota</taxon>
        <taxon>Planctomycetia</taxon>
        <taxon>Planctomycetales</taxon>
        <taxon>Planctomycetaceae</taxon>
        <taxon>Symmachiella</taxon>
    </lineage>
</organism>
<evidence type="ECO:0000313" key="2">
    <source>
        <dbReference type="Proteomes" id="UP000319383"/>
    </source>
</evidence>
<protein>
    <recommendedName>
        <fullName evidence="3">DNA alkylation repair enzyme</fullName>
    </recommendedName>
</protein>
<evidence type="ECO:0000313" key="1">
    <source>
        <dbReference type="EMBL" id="QDU47464.1"/>
    </source>
</evidence>
<dbReference type="EMBL" id="CP036276">
    <property type="protein sequence ID" value="QDU47464.1"/>
    <property type="molecule type" value="Genomic_DNA"/>
</dbReference>
<dbReference type="RefSeq" id="WP_145380277.1">
    <property type="nucleotide sequence ID" value="NZ_CP036276.1"/>
</dbReference>
<dbReference type="AlphaFoldDB" id="A0A517ZYB0"/>
<proteinExistence type="predicted"/>
<name>A0A517ZYB0_9PLAN</name>
<evidence type="ECO:0008006" key="3">
    <source>
        <dbReference type="Google" id="ProtNLM"/>
    </source>
</evidence>
<dbReference type="KEGG" id="sdyn:Mal52_59950"/>
<dbReference type="Proteomes" id="UP000319383">
    <property type="component" value="Chromosome"/>
</dbReference>
<accession>A0A517ZYB0</accession>
<gene>
    <name evidence="1" type="ORF">Mal52_59950</name>
</gene>
<keyword evidence="2" id="KW-1185">Reference proteome</keyword>
<reference evidence="1 2" key="1">
    <citation type="submission" date="2019-02" db="EMBL/GenBank/DDBJ databases">
        <title>Deep-cultivation of Planctomycetes and their phenomic and genomic characterization uncovers novel biology.</title>
        <authorList>
            <person name="Wiegand S."/>
            <person name="Jogler M."/>
            <person name="Boedeker C."/>
            <person name="Pinto D."/>
            <person name="Vollmers J."/>
            <person name="Rivas-Marin E."/>
            <person name="Kohn T."/>
            <person name="Peeters S.H."/>
            <person name="Heuer A."/>
            <person name="Rast P."/>
            <person name="Oberbeckmann S."/>
            <person name="Bunk B."/>
            <person name="Jeske O."/>
            <person name="Meyerdierks A."/>
            <person name="Storesund J.E."/>
            <person name="Kallscheuer N."/>
            <person name="Luecker S."/>
            <person name="Lage O.M."/>
            <person name="Pohl T."/>
            <person name="Merkel B.J."/>
            <person name="Hornburger P."/>
            <person name="Mueller R.-W."/>
            <person name="Bruemmer F."/>
            <person name="Labrenz M."/>
            <person name="Spormann A.M."/>
            <person name="Op den Camp H."/>
            <person name="Overmann J."/>
            <person name="Amann R."/>
            <person name="Jetten M.S.M."/>
            <person name="Mascher T."/>
            <person name="Medema M.H."/>
            <person name="Devos D.P."/>
            <person name="Kaster A.-K."/>
            <person name="Ovreas L."/>
            <person name="Rohde M."/>
            <person name="Galperin M.Y."/>
            <person name="Jogler C."/>
        </authorList>
    </citation>
    <scope>NUCLEOTIDE SEQUENCE [LARGE SCALE GENOMIC DNA]</scope>
    <source>
        <strain evidence="1 2">Mal52</strain>
    </source>
</reference>
<sequence>MDAEEFSNRDQLREMLEANTKIPARLVESLMSSDDREENADAYYCLSQLWKRIQPEMEVWFTAPFVFDFLIRSITEPHENADFNSNALSSYEAARNLLGILVGWFDHPQGETMIADLIKRIDRAFLDGDKSIRLCIETGFLEHALEYPQLRPLFAHWSDHPEMRDAHTHALEWGLAHEHTQ</sequence>